<dbReference type="AlphaFoldDB" id="G3HZY3"/>
<reference evidence="3" key="1">
    <citation type="journal article" date="2011" name="Nat. Biotechnol.">
        <title>The genomic sequence of the Chinese hamster ovary (CHO)-K1 cell line.</title>
        <authorList>
            <person name="Xu X."/>
            <person name="Nagarajan H."/>
            <person name="Lewis N.E."/>
            <person name="Pan S."/>
            <person name="Cai Z."/>
            <person name="Liu X."/>
            <person name="Chen W."/>
            <person name="Xie M."/>
            <person name="Wang W."/>
            <person name="Hammond S."/>
            <person name="Andersen M.R."/>
            <person name="Neff N."/>
            <person name="Passarelli B."/>
            <person name="Koh W."/>
            <person name="Fan H.C."/>
            <person name="Wang J."/>
            <person name="Gui Y."/>
            <person name="Lee K.H."/>
            <person name="Betenbaugh M.J."/>
            <person name="Quake S.R."/>
            <person name="Famili I."/>
            <person name="Palsson B.O."/>
            <person name="Wang J."/>
        </authorList>
    </citation>
    <scope>NUCLEOTIDE SEQUENCE [LARGE SCALE GENOMIC DNA]</scope>
    <source>
        <strain evidence="3">CHO K1 cell line</strain>
    </source>
</reference>
<evidence type="ECO:0000313" key="3">
    <source>
        <dbReference type="Proteomes" id="UP000001075"/>
    </source>
</evidence>
<name>G3HZY3_CRIGR</name>
<dbReference type="Proteomes" id="UP000001075">
    <property type="component" value="Unassembled WGS sequence"/>
</dbReference>
<evidence type="ECO:0000313" key="2">
    <source>
        <dbReference type="EMBL" id="EGW03987.1"/>
    </source>
</evidence>
<feature type="compositionally biased region" description="Polar residues" evidence="1">
    <location>
        <begin position="38"/>
        <end position="50"/>
    </location>
</feature>
<proteinExistence type="predicted"/>
<dbReference type="EMBL" id="JH000991">
    <property type="protein sequence ID" value="EGW03987.1"/>
    <property type="molecule type" value="Genomic_DNA"/>
</dbReference>
<evidence type="ECO:0000256" key="1">
    <source>
        <dbReference type="SAM" id="MobiDB-lite"/>
    </source>
</evidence>
<organism evidence="2 3">
    <name type="scientific">Cricetulus griseus</name>
    <name type="common">Chinese hamster</name>
    <name type="synonym">Cricetulus barabensis griseus</name>
    <dbReference type="NCBI Taxonomy" id="10029"/>
    <lineage>
        <taxon>Eukaryota</taxon>
        <taxon>Metazoa</taxon>
        <taxon>Chordata</taxon>
        <taxon>Craniata</taxon>
        <taxon>Vertebrata</taxon>
        <taxon>Euteleostomi</taxon>
        <taxon>Mammalia</taxon>
        <taxon>Eutheria</taxon>
        <taxon>Euarchontoglires</taxon>
        <taxon>Glires</taxon>
        <taxon>Rodentia</taxon>
        <taxon>Myomorpha</taxon>
        <taxon>Muroidea</taxon>
        <taxon>Cricetidae</taxon>
        <taxon>Cricetinae</taxon>
        <taxon>Cricetulus</taxon>
    </lineage>
</organism>
<feature type="region of interest" description="Disordered" evidence="1">
    <location>
        <begin position="27"/>
        <end position="50"/>
    </location>
</feature>
<protein>
    <submittedName>
        <fullName evidence="2">Uncharacterized protein</fullName>
    </submittedName>
</protein>
<dbReference type="InParanoid" id="G3HZY3"/>
<accession>G3HZY3</accession>
<sequence length="50" mass="5281">MLVVKVMQTGQTSFSAARVALTGRHSGRRGALEAHTTLGLSSSHSNSPWT</sequence>
<gene>
    <name evidence="2" type="ORF">I79_016648</name>
</gene>